<dbReference type="RefSeq" id="XP_067715302.1">
    <property type="nucleotide sequence ID" value="XM_067859201.1"/>
</dbReference>
<feature type="transmembrane region" description="Helical" evidence="1">
    <location>
        <begin position="117"/>
        <end position="137"/>
    </location>
</feature>
<accession>A0AAV4LTI0</accession>
<keyword evidence="3" id="KW-1185">Reference proteome</keyword>
<evidence type="ECO:0000313" key="2">
    <source>
        <dbReference type="EMBL" id="GIX63233.1"/>
    </source>
</evidence>
<dbReference type="Proteomes" id="UP001497744">
    <property type="component" value="Unassembled WGS sequence"/>
</dbReference>
<dbReference type="EMBL" id="BPLF01000002">
    <property type="protein sequence ID" value="GIX63233.1"/>
    <property type="molecule type" value="Genomic_DNA"/>
</dbReference>
<dbReference type="AlphaFoldDB" id="A0AAV4LTI0"/>
<gene>
    <name evidence="2" type="ORF">BcabD6B2_26680</name>
</gene>
<protein>
    <submittedName>
        <fullName evidence="2">NFX1-type zinc finger-containing protein 1</fullName>
    </submittedName>
</protein>
<keyword evidence="1" id="KW-0812">Transmembrane</keyword>
<keyword evidence="1" id="KW-1133">Transmembrane helix</keyword>
<reference evidence="2 3" key="1">
    <citation type="submission" date="2021-06" db="EMBL/GenBank/DDBJ databases">
        <title>Genome sequence of Babesia caballi.</title>
        <authorList>
            <person name="Yamagishi J."/>
            <person name="Kidaka T."/>
            <person name="Ochi A."/>
        </authorList>
    </citation>
    <scope>NUCLEOTIDE SEQUENCE [LARGE SCALE GENOMIC DNA]</scope>
    <source>
        <strain evidence="2">USDA-D6B2</strain>
    </source>
</reference>
<sequence>MKRAFAEDVPSGPNPLLAWITDPSSPTRPGIVFALAAFYLALYILAVVFILMHKDVACDDCVGKCYTGRCSSDGTGSGNQCTSCAQPSVRCERTCQKCCVNNCAHKCTGAPDTVRTLFAVSVLVLLFVLAASFALYVSSRVSRVPKLVVEIPETASNLVGSAATIATPVVEGQ</sequence>
<keyword evidence="1" id="KW-0472">Membrane</keyword>
<name>A0AAV4LTI0_BABCB</name>
<comment type="caution">
    <text evidence="2">The sequence shown here is derived from an EMBL/GenBank/DDBJ whole genome shotgun (WGS) entry which is preliminary data.</text>
</comment>
<evidence type="ECO:0000256" key="1">
    <source>
        <dbReference type="SAM" id="Phobius"/>
    </source>
</evidence>
<organism evidence="2 3">
    <name type="scientific">Babesia caballi</name>
    <dbReference type="NCBI Taxonomy" id="5871"/>
    <lineage>
        <taxon>Eukaryota</taxon>
        <taxon>Sar</taxon>
        <taxon>Alveolata</taxon>
        <taxon>Apicomplexa</taxon>
        <taxon>Aconoidasida</taxon>
        <taxon>Piroplasmida</taxon>
        <taxon>Babesiidae</taxon>
        <taxon>Babesia</taxon>
    </lineage>
</organism>
<dbReference type="GeneID" id="94194714"/>
<evidence type="ECO:0000313" key="3">
    <source>
        <dbReference type="Proteomes" id="UP001497744"/>
    </source>
</evidence>
<feature type="transmembrane region" description="Helical" evidence="1">
    <location>
        <begin position="31"/>
        <end position="52"/>
    </location>
</feature>
<proteinExistence type="predicted"/>